<protein>
    <submittedName>
        <fullName evidence="3">Uncharacterized protein</fullName>
    </submittedName>
</protein>
<proteinExistence type="predicted"/>
<evidence type="ECO:0000256" key="2">
    <source>
        <dbReference type="SAM" id="Phobius"/>
    </source>
</evidence>
<dbReference type="RefSeq" id="WP_159631259.1">
    <property type="nucleotide sequence ID" value="NZ_JAUSSY010000014.1"/>
</dbReference>
<evidence type="ECO:0000256" key="1">
    <source>
        <dbReference type="SAM" id="MobiDB-lite"/>
    </source>
</evidence>
<gene>
    <name evidence="3" type="ORF">J2T22_003660</name>
</gene>
<dbReference type="Proteomes" id="UP001226389">
    <property type="component" value="Unassembled WGS sequence"/>
</dbReference>
<keyword evidence="2" id="KW-0812">Transmembrane</keyword>
<keyword evidence="2" id="KW-0472">Membrane</keyword>
<feature type="region of interest" description="Disordered" evidence="1">
    <location>
        <begin position="1"/>
        <end position="35"/>
    </location>
</feature>
<keyword evidence="2" id="KW-1133">Transmembrane helix</keyword>
<name>A0ABT9UQ80_9MICC</name>
<keyword evidence="4" id="KW-1185">Reference proteome</keyword>
<sequence>MSSETGSTNPNAEAVPGTSQDPAVLDPDAQDPDAEQKLKLQLAIFDVSRDAGGRSLEEIRDMLHTAFAARGVAPPPGTWVESVASSAFYGEPYIIDYPTAIAADNLEPAPNPEVRERLAARRELREVQLPPGIFPSQEEWNIPANEVTSADRGRGGRGALRALTAPEGPSRQLLAAVGLAGVVLAALAVIQVSRRTSRGSLEG</sequence>
<evidence type="ECO:0000313" key="3">
    <source>
        <dbReference type="EMBL" id="MDQ0120459.1"/>
    </source>
</evidence>
<feature type="compositionally biased region" description="Polar residues" evidence="1">
    <location>
        <begin position="1"/>
        <end position="21"/>
    </location>
</feature>
<dbReference type="EMBL" id="JAUSSY010000014">
    <property type="protein sequence ID" value="MDQ0120459.1"/>
    <property type="molecule type" value="Genomic_DNA"/>
</dbReference>
<organism evidence="3 4">
    <name type="scientific">Pseudarthrobacter defluvii</name>
    <dbReference type="NCBI Taxonomy" id="410837"/>
    <lineage>
        <taxon>Bacteria</taxon>
        <taxon>Bacillati</taxon>
        <taxon>Actinomycetota</taxon>
        <taxon>Actinomycetes</taxon>
        <taxon>Micrococcales</taxon>
        <taxon>Micrococcaceae</taxon>
        <taxon>Pseudarthrobacter</taxon>
    </lineage>
</organism>
<accession>A0ABT9UQ80</accession>
<comment type="caution">
    <text evidence="3">The sequence shown here is derived from an EMBL/GenBank/DDBJ whole genome shotgun (WGS) entry which is preliminary data.</text>
</comment>
<feature type="transmembrane region" description="Helical" evidence="2">
    <location>
        <begin position="173"/>
        <end position="192"/>
    </location>
</feature>
<evidence type="ECO:0000313" key="4">
    <source>
        <dbReference type="Proteomes" id="UP001226389"/>
    </source>
</evidence>
<reference evidence="3 4" key="1">
    <citation type="submission" date="2023-07" db="EMBL/GenBank/DDBJ databases">
        <title>Sorghum-associated microbial communities from plants grown in Nebraska, USA.</title>
        <authorList>
            <person name="Schachtman D."/>
        </authorList>
    </citation>
    <scope>NUCLEOTIDE SEQUENCE [LARGE SCALE GENOMIC DNA]</scope>
    <source>
        <strain evidence="3 4">DS994</strain>
    </source>
</reference>